<dbReference type="Gene3D" id="1.10.10.60">
    <property type="entry name" value="Homeodomain-like"/>
    <property type="match status" value="2"/>
</dbReference>
<dbReference type="InterPro" id="IPR020449">
    <property type="entry name" value="Tscrpt_reg_AraC-type_HTH"/>
</dbReference>
<dbReference type="SMART" id="SM00342">
    <property type="entry name" value="HTH_ARAC"/>
    <property type="match status" value="1"/>
</dbReference>
<protein>
    <submittedName>
        <fullName evidence="5">Helix-turn-helix domain-containing protein</fullName>
    </submittedName>
</protein>
<dbReference type="RefSeq" id="WP_252167717.1">
    <property type="nucleotide sequence ID" value="NZ_CP084930.1"/>
</dbReference>
<evidence type="ECO:0000256" key="1">
    <source>
        <dbReference type="ARBA" id="ARBA00023015"/>
    </source>
</evidence>
<keyword evidence="1" id="KW-0805">Transcription regulation</keyword>
<dbReference type="PROSITE" id="PS01124">
    <property type="entry name" value="HTH_ARAC_FAMILY_2"/>
    <property type="match status" value="1"/>
</dbReference>
<dbReference type="PRINTS" id="PR00032">
    <property type="entry name" value="HTHARAC"/>
</dbReference>
<name>A0ABY4XB27_9SPHN</name>
<gene>
    <name evidence="5" type="ORF">LHA26_05430</name>
</gene>
<evidence type="ECO:0000256" key="2">
    <source>
        <dbReference type="ARBA" id="ARBA00023125"/>
    </source>
</evidence>
<evidence type="ECO:0000313" key="6">
    <source>
        <dbReference type="Proteomes" id="UP001056937"/>
    </source>
</evidence>
<organism evidence="5 6">
    <name type="scientific">Sphingomonas morindae</name>
    <dbReference type="NCBI Taxonomy" id="1541170"/>
    <lineage>
        <taxon>Bacteria</taxon>
        <taxon>Pseudomonadati</taxon>
        <taxon>Pseudomonadota</taxon>
        <taxon>Alphaproteobacteria</taxon>
        <taxon>Sphingomonadales</taxon>
        <taxon>Sphingomonadaceae</taxon>
        <taxon>Sphingomonas</taxon>
    </lineage>
</organism>
<reference evidence="5" key="1">
    <citation type="journal article" date="2022" name="Toxins">
        <title>Genomic Analysis of Sphingopyxis sp. USTB-05 for Biodegrading Cyanobacterial Hepatotoxins.</title>
        <authorList>
            <person name="Liu C."/>
            <person name="Xu Q."/>
            <person name="Zhao Z."/>
            <person name="Zhang H."/>
            <person name="Liu X."/>
            <person name="Yin C."/>
            <person name="Liu Y."/>
            <person name="Yan H."/>
        </authorList>
    </citation>
    <scope>NUCLEOTIDE SEQUENCE</scope>
    <source>
        <strain evidence="5">NBD5</strain>
    </source>
</reference>
<sequence length="336" mass="37670">MAIISNRANDSIAHSVPENALDPRNYSSKSLDFLSFQPGVAAVERSDEIGWTSLLTGHSRGASKCTGYETGRTPDQRITVMTGGHGRIEYHEKGQWIGRTFSAGTIFLAEPEESQWIRWETSPKSPPVEWLHVFICKRLFEEAVEVFRRPGQRSHRPNMTALAIRDGVLERVMLALLRGMRDNLPDIYAQATAQWIVVHLLGRGGNLQPEQPAWAGGVVDLRLQRAIDYMQAHLSEEIELEKIAEAAAVSKFHFVRLFKAATGNTPFAHLTELRLNLASSLLRRGSDLVSQVAYQSGFKNITHFNAAFHKRFGVAPSAYRREFGKTTVYKRENALA</sequence>
<dbReference type="InterPro" id="IPR050204">
    <property type="entry name" value="AraC_XylS_family_regulators"/>
</dbReference>
<evidence type="ECO:0000313" key="5">
    <source>
        <dbReference type="EMBL" id="USI73910.1"/>
    </source>
</evidence>
<dbReference type="EMBL" id="CP084930">
    <property type="protein sequence ID" value="USI73910.1"/>
    <property type="molecule type" value="Genomic_DNA"/>
</dbReference>
<keyword evidence="2" id="KW-0238">DNA-binding</keyword>
<keyword evidence="6" id="KW-1185">Reference proteome</keyword>
<evidence type="ECO:0000256" key="3">
    <source>
        <dbReference type="ARBA" id="ARBA00023163"/>
    </source>
</evidence>
<dbReference type="Proteomes" id="UP001056937">
    <property type="component" value="Chromosome 1"/>
</dbReference>
<evidence type="ECO:0000259" key="4">
    <source>
        <dbReference type="PROSITE" id="PS01124"/>
    </source>
</evidence>
<dbReference type="InterPro" id="IPR018060">
    <property type="entry name" value="HTH_AraC"/>
</dbReference>
<dbReference type="InterPro" id="IPR009057">
    <property type="entry name" value="Homeodomain-like_sf"/>
</dbReference>
<dbReference type="Pfam" id="PF12833">
    <property type="entry name" value="HTH_18"/>
    <property type="match status" value="1"/>
</dbReference>
<proteinExistence type="predicted"/>
<feature type="domain" description="HTH araC/xylS-type" evidence="4">
    <location>
        <begin position="224"/>
        <end position="322"/>
    </location>
</feature>
<accession>A0ABY4XB27</accession>
<dbReference type="PANTHER" id="PTHR46796:SF6">
    <property type="entry name" value="ARAC SUBFAMILY"/>
    <property type="match status" value="1"/>
</dbReference>
<dbReference type="SUPFAM" id="SSF46689">
    <property type="entry name" value="Homeodomain-like"/>
    <property type="match status" value="2"/>
</dbReference>
<keyword evidence="3" id="KW-0804">Transcription</keyword>
<dbReference type="PANTHER" id="PTHR46796">
    <property type="entry name" value="HTH-TYPE TRANSCRIPTIONAL ACTIVATOR RHAS-RELATED"/>
    <property type="match status" value="1"/>
</dbReference>